<reference evidence="5" key="1">
    <citation type="submission" date="2020-05" db="EMBL/GenBank/DDBJ databases">
        <authorList>
            <person name="Chiriac C."/>
            <person name="Salcher M."/>
            <person name="Ghai R."/>
            <person name="Kavagutti S V."/>
        </authorList>
    </citation>
    <scope>NUCLEOTIDE SEQUENCE</scope>
</reference>
<organism evidence="5">
    <name type="scientific">freshwater metagenome</name>
    <dbReference type="NCBI Taxonomy" id="449393"/>
    <lineage>
        <taxon>unclassified sequences</taxon>
        <taxon>metagenomes</taxon>
        <taxon>ecological metagenomes</taxon>
    </lineage>
</organism>
<dbReference type="EMBL" id="CAFBLU010000061">
    <property type="protein sequence ID" value="CAB4883311.1"/>
    <property type="molecule type" value="Genomic_DNA"/>
</dbReference>
<evidence type="ECO:0000256" key="3">
    <source>
        <dbReference type="ARBA" id="ARBA00023315"/>
    </source>
</evidence>
<dbReference type="PANTHER" id="PTHR18919:SF139">
    <property type="entry name" value="THIOLASE-LIKE PROTEIN TYPE 1 ADDITIONAL C-TERMINAL DOMAIN-CONTAINING PROTEIN"/>
    <property type="match status" value="1"/>
</dbReference>
<dbReference type="InterPro" id="IPR016039">
    <property type="entry name" value="Thiolase-like"/>
</dbReference>
<evidence type="ECO:0000313" key="5">
    <source>
        <dbReference type="EMBL" id="CAB4883311.1"/>
    </source>
</evidence>
<dbReference type="SUPFAM" id="SSF53901">
    <property type="entry name" value="Thiolase-like"/>
    <property type="match status" value="2"/>
</dbReference>
<feature type="domain" description="Thiolase-like protein type 1 additional C-terminal" evidence="4">
    <location>
        <begin position="380"/>
        <end position="456"/>
    </location>
</feature>
<dbReference type="AlphaFoldDB" id="A0A6J7EM89"/>
<sequence>MIAEVVAAAAADAGPGREILDRIDALCVVRYVSAEHPDPARLIADKLGIDPRERIHTSIGGDTPQAAIGELSGRIAAGEIDVAVVCGGEALRTLSAHMKAGTDPGWNENLPDSQPDQMMGVDRAPNTDVEMSVGCIAPLMIYPLFEHALWATEGGTLTELQGRLGTLKARFAGVASQNPHAWGPSDVTAEYIATPSPANRQVTMPYTKLMNSNIQTDQAAAVILMSNRAAEDLGVDASRRVYVQGAAHATDPWFFSHREDLGRSPAMGHAIQAAMSQAGTDVDHLEALNLYSCFPCAVRIAGREIGFDPLHDPRGPTVTGGLAFAGGPGNAYVIHSVASMVTKLREGSGGPGLVTAVGWYLTKHAAGVYGLAPPEVPFELPSKIEEPEPAREVAVGPRLGPALAETATIIYERDGSPSMGILTAILPDGRRALRNTINPDLLAWINSDRPVTGRPINLDAGADFLPLD</sequence>
<protein>
    <submittedName>
        <fullName evidence="5">Unannotated protein</fullName>
    </submittedName>
</protein>
<evidence type="ECO:0000256" key="1">
    <source>
        <dbReference type="ARBA" id="ARBA00010982"/>
    </source>
</evidence>
<keyword evidence="2" id="KW-0808">Transferase</keyword>
<dbReference type="Gene3D" id="2.40.50.840">
    <property type="match status" value="1"/>
</dbReference>
<dbReference type="Pfam" id="PF18313">
    <property type="entry name" value="TLP1_add_C"/>
    <property type="match status" value="1"/>
</dbReference>
<name>A0A6J7EM89_9ZZZZ</name>
<dbReference type="GO" id="GO:0016746">
    <property type="term" value="F:acyltransferase activity"/>
    <property type="evidence" value="ECO:0007669"/>
    <property type="project" value="UniProtKB-KW"/>
</dbReference>
<dbReference type="PANTHER" id="PTHR18919">
    <property type="entry name" value="ACETYL-COA C-ACYLTRANSFERASE"/>
    <property type="match status" value="1"/>
</dbReference>
<gene>
    <name evidence="5" type="ORF">UFOPK3444_01655</name>
</gene>
<accession>A0A6J7EM89</accession>
<dbReference type="InterPro" id="IPR040771">
    <property type="entry name" value="TLP1_add_C"/>
</dbReference>
<evidence type="ECO:0000256" key="2">
    <source>
        <dbReference type="ARBA" id="ARBA00022679"/>
    </source>
</evidence>
<keyword evidence="3" id="KW-0012">Acyltransferase</keyword>
<dbReference type="Gene3D" id="3.40.47.10">
    <property type="match status" value="1"/>
</dbReference>
<comment type="similarity">
    <text evidence="1">Belongs to the thiolase-like superfamily. Thiolase family.</text>
</comment>
<evidence type="ECO:0000259" key="4">
    <source>
        <dbReference type="Pfam" id="PF18313"/>
    </source>
</evidence>
<proteinExistence type="inferred from homology"/>